<dbReference type="SUPFAM" id="SSF101898">
    <property type="entry name" value="NHL repeat"/>
    <property type="match status" value="1"/>
</dbReference>
<sequence length="384" mass="43206">MMMKIFKKVLRSCFIILSLSLMVIISFIAYHSYLEHKSVKINVYSRPALIKAADGNSISPSYNSSYAYKKRLSERYPNIYQAAFDAPSQSHIGSNVIIPGLVVTRVYDYTKKKITEADEMTPQGITIADKYILVSAYDAKNRHASVIYVINSHTQKYVKTIQVPGRPHLGGITYDPVAHNIWITGRQNGQAALMSFSLKKLKRYDYKKKHKSVQYDHIVTLPTVERASCVTYYDNQLFICLFNKYCKGQIVSYPISRTKPYKGTIISDQIKAVTGEVSWALGSGSAGLDPQIQGLAFYQNRIILSQSYGSQDSKLYFYSTSALNNLDNSKADKVVNLPPYLEQIHAVDGQLLMLFESGSKAYARDNMMVMDRILSVNINALLGS</sequence>
<dbReference type="EMBL" id="ACLN01000004">
    <property type="protein sequence ID" value="EEW51919.1"/>
    <property type="molecule type" value="Genomic_DNA"/>
</dbReference>
<keyword evidence="1" id="KW-0472">Membrane</keyword>
<protein>
    <submittedName>
        <fullName evidence="2">Uncharacterized protein</fullName>
    </submittedName>
</protein>
<proteinExistence type="predicted"/>
<evidence type="ECO:0000313" key="2">
    <source>
        <dbReference type="EMBL" id="EEW51919.1"/>
    </source>
</evidence>
<dbReference type="AlphaFoldDB" id="C8PAX0"/>
<gene>
    <name evidence="2" type="ORF">HMPREF0520_0240</name>
</gene>
<organism evidence="2 3">
    <name type="scientific">Lactobacillus iners DSM 13335</name>
    <dbReference type="NCBI Taxonomy" id="525328"/>
    <lineage>
        <taxon>Bacteria</taxon>
        <taxon>Bacillati</taxon>
        <taxon>Bacillota</taxon>
        <taxon>Bacilli</taxon>
        <taxon>Lactobacillales</taxon>
        <taxon>Lactobacillaceae</taxon>
        <taxon>Lactobacillus</taxon>
    </lineage>
</organism>
<evidence type="ECO:0000313" key="3">
    <source>
        <dbReference type="Proteomes" id="UP000004115"/>
    </source>
</evidence>
<accession>C8PAX0</accession>
<comment type="caution">
    <text evidence="2">The sequence shown here is derived from an EMBL/GenBank/DDBJ whole genome shotgun (WGS) entry which is preliminary data.</text>
</comment>
<keyword evidence="1" id="KW-0812">Transmembrane</keyword>
<feature type="transmembrane region" description="Helical" evidence="1">
    <location>
        <begin position="12"/>
        <end position="33"/>
    </location>
</feature>
<dbReference type="Proteomes" id="UP000004115">
    <property type="component" value="Unassembled WGS sequence"/>
</dbReference>
<keyword evidence="1" id="KW-1133">Transmembrane helix</keyword>
<name>C8PAX0_9LACO</name>
<evidence type="ECO:0000256" key="1">
    <source>
        <dbReference type="SAM" id="Phobius"/>
    </source>
</evidence>
<reference evidence="2 3" key="1">
    <citation type="submission" date="2009-09" db="EMBL/GenBank/DDBJ databases">
        <authorList>
            <person name="Qin X."/>
            <person name="Bachman B."/>
            <person name="Battles P."/>
            <person name="Bell A."/>
            <person name="Bess C."/>
            <person name="Bickham C."/>
            <person name="Chaboub L."/>
            <person name="Chen D."/>
            <person name="Coyle M."/>
            <person name="Deiros D.R."/>
            <person name="Dinh H."/>
            <person name="Forbes L."/>
            <person name="Fowler G."/>
            <person name="Francisco L."/>
            <person name="Fu Q."/>
            <person name="Gubbala S."/>
            <person name="Hale W."/>
            <person name="Han Y."/>
            <person name="Hemphill L."/>
            <person name="Highlander S.K."/>
            <person name="Hirani K."/>
            <person name="Hogues M."/>
            <person name="Jackson L."/>
            <person name="Jakkamsetti A."/>
            <person name="Javaid M."/>
            <person name="Jiang H."/>
            <person name="Korchina V."/>
            <person name="Kovar C."/>
            <person name="Lara F."/>
            <person name="Lee S."/>
            <person name="Mata R."/>
            <person name="Mathew T."/>
            <person name="Moen C."/>
            <person name="Morales K."/>
            <person name="Munidasa M."/>
            <person name="Nazareth L."/>
            <person name="Ngo R."/>
            <person name="Nguyen L."/>
            <person name="Okwuonu G."/>
            <person name="Ongeri F."/>
            <person name="Patil S."/>
            <person name="Petrosino J."/>
            <person name="Pham C."/>
            <person name="Pham P."/>
            <person name="Pu L.-L."/>
            <person name="Puazo M."/>
            <person name="Raj R."/>
            <person name="Reid J."/>
            <person name="Rouhana J."/>
            <person name="Saada N."/>
            <person name="Shang Y."/>
            <person name="Simmons D."/>
            <person name="Thornton R."/>
            <person name="Warren J."/>
            <person name="Weissenberger G."/>
            <person name="Zhang J."/>
            <person name="Zhang L."/>
            <person name="Zhou C."/>
            <person name="Zhu D."/>
            <person name="Muzny D."/>
            <person name="Worley K."/>
            <person name="Gibbs R."/>
        </authorList>
    </citation>
    <scope>NUCLEOTIDE SEQUENCE [LARGE SCALE GENOMIC DNA]</scope>
    <source>
        <strain evidence="2 3">DSM 13335</strain>
    </source>
</reference>
<dbReference type="HOGENOM" id="CLU_055794_1_0_9"/>
<keyword evidence="3" id="KW-1185">Reference proteome</keyword>